<evidence type="ECO:0000256" key="4">
    <source>
        <dbReference type="ARBA" id="ARBA00023136"/>
    </source>
</evidence>
<feature type="compositionally biased region" description="Polar residues" evidence="5">
    <location>
        <begin position="379"/>
        <end position="390"/>
    </location>
</feature>
<dbReference type="Pfam" id="PF00892">
    <property type="entry name" value="EamA"/>
    <property type="match status" value="1"/>
</dbReference>
<sequence length="390" mass="43008">MVWTKYQVFLALMLVFTGSINTLATKWADSSLSVGRDGKLRLFDHPFLQAVGMFLGEMSCLLAFRVVFFYYTRKAKAGEAVELPPSVSGSRDFNPLIFLPPAMCDLVGTSIMYIGLNLTYASSFQMLRGAVIIFTGLLSVAFLGRRLRSYEWIGILGVMCGLVVVGMSDILFPDSHATKGPNSIITGDLLIVLAQVITASQMVIEEKFVTKYKVAPLQAVGWEGFFGFVVLGILLVPMYFIPAGNTIFQNPGGQLEDAIDGFIQIKNSWHVTLGVVGTVLSIAFFNFAGISVTKELSATTRMVLDSVRTLVIWLFSLAVRWQSFNWTQIVGFVVLILGMFLYNNVIIRPFLIRQGCLRDTDAQDDLSGLIQEERPPGTSWPSSSTDEANP</sequence>
<feature type="transmembrane region" description="Helical" evidence="6">
    <location>
        <begin position="93"/>
        <end position="114"/>
    </location>
</feature>
<dbReference type="GO" id="GO:0016020">
    <property type="term" value="C:membrane"/>
    <property type="evidence" value="ECO:0007669"/>
    <property type="project" value="UniProtKB-SubCell"/>
</dbReference>
<keyword evidence="3 6" id="KW-1133">Transmembrane helix</keyword>
<dbReference type="PANTHER" id="PTHR13146:SF0">
    <property type="entry name" value="SOLUTE CARRIER FAMILY 35 MEMBER F6"/>
    <property type="match status" value="1"/>
</dbReference>
<feature type="domain" description="EamA" evidence="7">
    <location>
        <begin position="186"/>
        <end position="342"/>
    </location>
</feature>
<dbReference type="InterPro" id="IPR012404">
    <property type="entry name" value="UCP036436"/>
</dbReference>
<dbReference type="PIRSF" id="PIRSF036436">
    <property type="entry name" value="UCP036436"/>
    <property type="match status" value="1"/>
</dbReference>
<feature type="transmembrane region" description="Helical" evidence="6">
    <location>
        <begin position="268"/>
        <end position="290"/>
    </location>
</feature>
<keyword evidence="4 6" id="KW-0472">Membrane</keyword>
<keyword evidence="2 6" id="KW-0812">Transmembrane</keyword>
<evidence type="ECO:0000256" key="5">
    <source>
        <dbReference type="SAM" id="MobiDB-lite"/>
    </source>
</evidence>
<feature type="transmembrane region" description="Helical" evidence="6">
    <location>
        <begin position="48"/>
        <end position="72"/>
    </location>
</feature>
<dbReference type="InterPro" id="IPR037185">
    <property type="entry name" value="EmrE-like"/>
</dbReference>
<evidence type="ECO:0000259" key="7">
    <source>
        <dbReference type="Pfam" id="PF00892"/>
    </source>
</evidence>
<organism evidence="8">
    <name type="scientific">Rhipicephalus zambeziensis</name>
    <dbReference type="NCBI Taxonomy" id="60191"/>
    <lineage>
        <taxon>Eukaryota</taxon>
        <taxon>Metazoa</taxon>
        <taxon>Ecdysozoa</taxon>
        <taxon>Arthropoda</taxon>
        <taxon>Chelicerata</taxon>
        <taxon>Arachnida</taxon>
        <taxon>Acari</taxon>
        <taxon>Parasitiformes</taxon>
        <taxon>Ixodida</taxon>
        <taxon>Ixodoidea</taxon>
        <taxon>Ixodidae</taxon>
        <taxon>Rhipicephalinae</taxon>
        <taxon>Rhipicephalus</taxon>
        <taxon>Rhipicephalus</taxon>
    </lineage>
</organism>
<dbReference type="AlphaFoldDB" id="A0A224Z270"/>
<dbReference type="InterPro" id="IPR000620">
    <property type="entry name" value="EamA_dom"/>
</dbReference>
<feature type="region of interest" description="Disordered" evidence="5">
    <location>
        <begin position="368"/>
        <end position="390"/>
    </location>
</feature>
<evidence type="ECO:0000256" key="1">
    <source>
        <dbReference type="ARBA" id="ARBA00004141"/>
    </source>
</evidence>
<feature type="transmembrane region" description="Helical" evidence="6">
    <location>
        <begin position="325"/>
        <end position="345"/>
    </location>
</feature>
<comment type="subcellular location">
    <subcellularLocation>
        <location evidence="1">Membrane</location>
        <topology evidence="1">Multi-pass membrane protein</topology>
    </subcellularLocation>
</comment>
<evidence type="ECO:0000256" key="3">
    <source>
        <dbReference type="ARBA" id="ARBA00022989"/>
    </source>
</evidence>
<evidence type="ECO:0000313" key="8">
    <source>
        <dbReference type="EMBL" id="MAA23956.1"/>
    </source>
</evidence>
<accession>A0A224Z270</accession>
<feature type="transmembrane region" description="Helical" evidence="6">
    <location>
        <begin position="225"/>
        <end position="248"/>
    </location>
</feature>
<dbReference type="EMBL" id="GFPF01012810">
    <property type="protein sequence ID" value="MAA23956.1"/>
    <property type="molecule type" value="Transcribed_RNA"/>
</dbReference>
<evidence type="ECO:0000256" key="6">
    <source>
        <dbReference type="SAM" id="Phobius"/>
    </source>
</evidence>
<dbReference type="SUPFAM" id="SSF103481">
    <property type="entry name" value="Multidrug resistance efflux transporter EmrE"/>
    <property type="match status" value="1"/>
</dbReference>
<proteinExistence type="predicted"/>
<protein>
    <submittedName>
        <fullName evidence="8">Transmembrane protein C2orf18</fullName>
    </submittedName>
</protein>
<feature type="transmembrane region" description="Helical" evidence="6">
    <location>
        <begin position="150"/>
        <end position="172"/>
    </location>
</feature>
<feature type="transmembrane region" description="Helical" evidence="6">
    <location>
        <begin position="126"/>
        <end position="143"/>
    </location>
</feature>
<evidence type="ECO:0000256" key="2">
    <source>
        <dbReference type="ARBA" id="ARBA00022692"/>
    </source>
</evidence>
<dbReference type="PANTHER" id="PTHR13146">
    <property type="match status" value="1"/>
</dbReference>
<reference evidence="8" key="1">
    <citation type="journal article" date="2017" name="Parasit. Vectors">
        <title>Sialotranscriptomics of Rhipicephalus zambeziensis reveals intricate expression profiles of secretory proteins and suggests tight temporal transcriptional regulation during blood-feeding.</title>
        <authorList>
            <person name="de Castro M.H."/>
            <person name="de Klerk D."/>
            <person name="Pienaar R."/>
            <person name="Rees D.J.G."/>
            <person name="Mans B.J."/>
        </authorList>
    </citation>
    <scope>NUCLEOTIDE SEQUENCE</scope>
    <source>
        <tissue evidence="8">Salivary glands</tissue>
    </source>
</reference>
<name>A0A224Z270_9ACAR</name>